<feature type="binding site" evidence="6">
    <location>
        <position position="462"/>
    </location>
    <ligand>
        <name>Ni(2+)</name>
        <dbReference type="ChEBI" id="CHEBI:49786"/>
    </ligand>
</feature>
<dbReference type="Gene3D" id="1.10.645.10">
    <property type="entry name" value="Cytochrome-c3 Hydrogenase, chain B"/>
    <property type="match status" value="1"/>
</dbReference>
<dbReference type="InterPro" id="IPR029014">
    <property type="entry name" value="NiFe-Hase_large"/>
</dbReference>
<dbReference type="InterPro" id="IPR001501">
    <property type="entry name" value="Ni-dep_hyd_lsu"/>
</dbReference>
<keyword evidence="6" id="KW-0408">Iron</keyword>
<evidence type="ECO:0000256" key="2">
    <source>
        <dbReference type="ARBA" id="ARBA00009292"/>
    </source>
</evidence>
<feature type="binding site" evidence="6">
    <location>
        <position position="468"/>
    </location>
    <ligand>
        <name>Mg(2+)</name>
        <dbReference type="ChEBI" id="CHEBI:18420"/>
    </ligand>
</feature>
<comment type="cofactor">
    <cofactor evidence="6">
        <name>Fe cation</name>
        <dbReference type="ChEBI" id="CHEBI:24875"/>
    </cofactor>
</comment>
<organism evidence="8">
    <name type="scientific">Candidatus Heimdallarchaeum aukensis</name>
    <dbReference type="NCBI Taxonomy" id="2876573"/>
    <lineage>
        <taxon>Archaea</taxon>
        <taxon>Promethearchaeati</taxon>
        <taxon>Candidatus Heimdallarchaeota</taxon>
        <taxon>Candidatus Heimdallarchaeia (ex Rinke et al. 2021) (nom. nud.)</taxon>
        <taxon>Candidatus Heimdallarchaeales</taxon>
        <taxon>Candidatus Heimdallarchaeaceae</taxon>
        <taxon>Candidatus Heimdallarchaeum</taxon>
    </lineage>
</organism>
<evidence type="ECO:0000256" key="3">
    <source>
        <dbReference type="ARBA" id="ARBA00022596"/>
    </source>
</evidence>
<dbReference type="PROSITE" id="PS00507">
    <property type="entry name" value="NI_HGENASE_L_1"/>
    <property type="match status" value="1"/>
</dbReference>
<dbReference type="PANTHER" id="PTHR43600:SF2">
    <property type="entry name" value="F420-NON-REDUCING HYDROGENASE VHU SUBUNIT A"/>
    <property type="match status" value="1"/>
</dbReference>
<dbReference type="AlphaFoldDB" id="A0A9Y1BKR6"/>
<keyword evidence="4 6" id="KW-0479">Metal-binding</keyword>
<reference evidence="8" key="1">
    <citation type="journal article" date="2022" name="Nat. Microbiol.">
        <title>Unique mobile elements and scalable gene flow at the prokaryote-eukaryote boundary revealed by circularized Asgard archaea genomes.</title>
        <authorList>
            <person name="Wu F."/>
            <person name="Speth D.R."/>
            <person name="Philosof A."/>
            <person name="Cremiere A."/>
            <person name="Narayanan A."/>
            <person name="Barco R.A."/>
            <person name="Connon S.A."/>
            <person name="Amend J.P."/>
            <person name="Antoshechkin I.A."/>
            <person name="Orphan V.J."/>
        </authorList>
    </citation>
    <scope>NUCLEOTIDE SEQUENCE</scope>
    <source>
        <strain evidence="8">PM71</strain>
    </source>
</reference>
<feature type="binding site" evidence="6">
    <location>
        <position position="70"/>
    </location>
    <ligand>
        <name>Ni(2+)</name>
        <dbReference type="ChEBI" id="CHEBI:49786"/>
    </ligand>
</feature>
<dbReference type="PROSITE" id="PS00508">
    <property type="entry name" value="NI_HGENASE_L_2"/>
    <property type="match status" value="1"/>
</dbReference>
<proteinExistence type="inferred from homology"/>
<dbReference type="EMBL" id="CP084166">
    <property type="protein sequence ID" value="UJG40505.1"/>
    <property type="molecule type" value="Genomic_DNA"/>
</dbReference>
<feature type="binding site" evidence="6">
    <location>
        <position position="70"/>
    </location>
    <ligand>
        <name>Fe cation</name>
        <dbReference type="ChEBI" id="CHEBI:24875"/>
    </ligand>
</feature>
<evidence type="ECO:0000256" key="5">
    <source>
        <dbReference type="ARBA" id="ARBA00023002"/>
    </source>
</evidence>
<feature type="binding site" evidence="6">
    <location>
        <position position="416"/>
    </location>
    <ligand>
        <name>Mg(2+)</name>
        <dbReference type="ChEBI" id="CHEBI:18420"/>
    </ligand>
</feature>
<keyword evidence="6" id="KW-0460">Magnesium</keyword>
<evidence type="ECO:0000313" key="8">
    <source>
        <dbReference type="EMBL" id="UJG40505.1"/>
    </source>
</evidence>
<dbReference type="InterPro" id="IPR018194">
    <property type="entry name" value="Ni-dep_hyd_lsu_Ni_BS"/>
</dbReference>
<gene>
    <name evidence="8" type="ORF">K9W45_11795</name>
</gene>
<evidence type="ECO:0000256" key="4">
    <source>
        <dbReference type="ARBA" id="ARBA00022723"/>
    </source>
</evidence>
<dbReference type="PANTHER" id="PTHR43600">
    <property type="entry name" value="COENZYME F420 HYDROGENASE, SUBUNIT ALPHA"/>
    <property type="match status" value="1"/>
</dbReference>
<dbReference type="SUPFAM" id="SSF56762">
    <property type="entry name" value="HydB/Nqo4-like"/>
    <property type="match status" value="1"/>
</dbReference>
<dbReference type="Proteomes" id="UP001201020">
    <property type="component" value="Chromosome"/>
</dbReference>
<keyword evidence="5 7" id="KW-0560">Oxidoreductase</keyword>
<feature type="binding site" evidence="6">
    <location>
        <position position="67"/>
    </location>
    <ligand>
        <name>Ni(2+)</name>
        <dbReference type="ChEBI" id="CHEBI:49786"/>
    </ligand>
</feature>
<evidence type="ECO:0000256" key="1">
    <source>
        <dbReference type="ARBA" id="ARBA00001967"/>
    </source>
</evidence>
<evidence type="ECO:0000256" key="7">
    <source>
        <dbReference type="RuleBase" id="RU003896"/>
    </source>
</evidence>
<feature type="binding site" evidence="6">
    <location>
        <position position="48"/>
    </location>
    <ligand>
        <name>Mg(2+)</name>
        <dbReference type="ChEBI" id="CHEBI:18420"/>
    </ligand>
</feature>
<evidence type="ECO:0000256" key="6">
    <source>
        <dbReference type="PIRSR" id="PIRSR601501-1"/>
    </source>
</evidence>
<comment type="similarity">
    <text evidence="2 7">Belongs to the [NiFe]/[NiFeSe] hydrogenase large subunit family.</text>
</comment>
<dbReference type="GO" id="GO:0008901">
    <property type="term" value="F:ferredoxin hydrogenase activity"/>
    <property type="evidence" value="ECO:0007669"/>
    <property type="project" value="InterPro"/>
</dbReference>
<keyword evidence="3 6" id="KW-0533">Nickel</keyword>
<name>A0A9Y1BKR6_9ARCH</name>
<dbReference type="GO" id="GO:0016151">
    <property type="term" value="F:nickel cation binding"/>
    <property type="evidence" value="ECO:0007669"/>
    <property type="project" value="InterPro"/>
</dbReference>
<feature type="binding site" evidence="6">
    <location>
        <position position="465"/>
    </location>
    <ligand>
        <name>Fe cation</name>
        <dbReference type="ChEBI" id="CHEBI:24875"/>
    </ligand>
</feature>
<accession>A0A9Y1BKR6</accession>
<sequence length="495" mass="55315">MNQKLNPNIVTIEPVTRLEGLAKITVLLNDEGNVKDAFYQVVELRGFERFVQGRPIEEVLRITPRICGVCPIPHHLAPAKAADRVYGVDPPKTAKLLREMLALGHIVHSHILHFYAFALPDFVLGEKKEPGTHNIIGIAKAFPDVAKAAIKARGDAQKIQAMIGAKATHPVTVIPGGISKGVTKEDTEKILEMSKNIVEFGKLGLKVFEDLVVKNKDQMDLINSDAYQMDTYYMSIVGPDNTLDFYNSQTVRVIDSKGKEFAKFEAEDYLDHLDEHVEPWTYLKFPYLKKVGWKGLVDGPDSGMYRVNALARLNVIDKITTPLAQEAMEIMYEGLGGKPAHHTLGFNWARLVEILYSGERMVELAEDPDFYGTKFREQLTKDMITGEGVGAIEAPRGTLYHHYKTDKEGKVTKANIIVATTNNNAAICLSVKKAAQEMIKNGQYNEDGLNKIEMAFRAYDPCLACATHAMVGQMPLKVEIYDSKKNKIRELTRKL</sequence>
<protein>
    <submittedName>
        <fullName evidence="8">Ni/Fe hydrogenase subunit alpha</fullName>
    </submittedName>
</protein>
<dbReference type="Pfam" id="PF00374">
    <property type="entry name" value="NiFeSe_Hases"/>
    <property type="match status" value="2"/>
</dbReference>
<comment type="cofactor">
    <cofactor evidence="1 6">
        <name>Ni(2+)</name>
        <dbReference type="ChEBI" id="CHEBI:49786"/>
    </cofactor>
</comment>